<dbReference type="PANTHER" id="PTHR37299:SF4">
    <property type="entry name" value="TRANSCRIPTIONAL REGULATOR"/>
    <property type="match status" value="1"/>
</dbReference>
<evidence type="ECO:0000313" key="2">
    <source>
        <dbReference type="EMBL" id="MBD7894141.1"/>
    </source>
</evidence>
<protein>
    <submittedName>
        <fullName evidence="2">LytTR family transcriptional regulator</fullName>
    </submittedName>
</protein>
<sequence>MKISFEKDPSLDQKEIQVEVHAVEKNITVRKLLDYLNSFKQRNRDLLPIKTPDRIITVKYDDIIKLEVQGTQVSIYTAKETIQTTGRLYKMLDQLSSDFIQVSRHAALNVNYLESIESGFAGNMVAILSNNLKTDVSRRFLPDLERELGL</sequence>
<reference evidence="2 3" key="1">
    <citation type="submission" date="2020-08" db="EMBL/GenBank/DDBJ databases">
        <title>A Genomic Blueprint of the Chicken Gut Microbiome.</title>
        <authorList>
            <person name="Gilroy R."/>
            <person name="Ravi A."/>
            <person name="Getino M."/>
            <person name="Pursley I."/>
            <person name="Horton D.L."/>
            <person name="Alikhan N.-F."/>
            <person name="Baker D."/>
            <person name="Gharbi K."/>
            <person name="Hall N."/>
            <person name="Watson M."/>
            <person name="Adriaenssens E.M."/>
            <person name="Foster-Nyarko E."/>
            <person name="Jarju S."/>
            <person name="Secka A."/>
            <person name="Antonio M."/>
            <person name="Oren A."/>
            <person name="Chaudhuri R."/>
            <person name="La Ragione R.M."/>
            <person name="Hildebrand F."/>
            <person name="Pallen M.J."/>
        </authorList>
    </citation>
    <scope>NUCLEOTIDE SEQUENCE [LARGE SCALE GENOMIC DNA]</scope>
    <source>
        <strain evidence="2 3">Sa3CUN2</strain>
    </source>
</reference>
<evidence type="ECO:0000313" key="3">
    <source>
        <dbReference type="Proteomes" id="UP000616837"/>
    </source>
</evidence>
<dbReference type="Proteomes" id="UP000616837">
    <property type="component" value="Unassembled WGS sequence"/>
</dbReference>
<accession>A0ABR8P9Z5</accession>
<proteinExistence type="predicted"/>
<dbReference type="Gene3D" id="2.40.50.1020">
    <property type="entry name" value="LytTr DNA-binding domain"/>
    <property type="match status" value="1"/>
</dbReference>
<gene>
    <name evidence="2" type="ORF">H9564_00025</name>
</gene>
<dbReference type="InterPro" id="IPR046947">
    <property type="entry name" value="LytR-like"/>
</dbReference>
<evidence type="ECO:0000259" key="1">
    <source>
        <dbReference type="PROSITE" id="PS50930"/>
    </source>
</evidence>
<dbReference type="PROSITE" id="PS50930">
    <property type="entry name" value="HTH_LYTTR"/>
    <property type="match status" value="1"/>
</dbReference>
<comment type="caution">
    <text evidence="2">The sequence shown here is derived from an EMBL/GenBank/DDBJ whole genome shotgun (WGS) entry which is preliminary data.</text>
</comment>
<dbReference type="InterPro" id="IPR007492">
    <property type="entry name" value="LytTR_DNA-bd_dom"/>
</dbReference>
<name>A0ABR8P9Z5_9LACO</name>
<keyword evidence="3" id="KW-1185">Reference proteome</keyword>
<dbReference type="EMBL" id="JACSQW010000001">
    <property type="protein sequence ID" value="MBD7894141.1"/>
    <property type="molecule type" value="Genomic_DNA"/>
</dbReference>
<feature type="domain" description="HTH LytTR-type" evidence="1">
    <location>
        <begin position="47"/>
        <end position="150"/>
    </location>
</feature>
<dbReference type="SMART" id="SM00850">
    <property type="entry name" value="LytTR"/>
    <property type="match status" value="1"/>
</dbReference>
<dbReference type="PANTHER" id="PTHR37299">
    <property type="entry name" value="TRANSCRIPTIONAL REGULATOR-RELATED"/>
    <property type="match status" value="1"/>
</dbReference>
<dbReference type="Pfam" id="PF04397">
    <property type="entry name" value="LytTR"/>
    <property type="match status" value="1"/>
</dbReference>
<organism evidence="2 3">
    <name type="scientific">Limosilactobacillus avistercoris</name>
    <dbReference type="NCBI Taxonomy" id="2762243"/>
    <lineage>
        <taxon>Bacteria</taxon>
        <taxon>Bacillati</taxon>
        <taxon>Bacillota</taxon>
        <taxon>Bacilli</taxon>
        <taxon>Lactobacillales</taxon>
        <taxon>Lactobacillaceae</taxon>
        <taxon>Limosilactobacillus</taxon>
    </lineage>
</organism>
<dbReference type="RefSeq" id="WP_191683556.1">
    <property type="nucleotide sequence ID" value="NZ_JACSQW010000001.1"/>
</dbReference>